<dbReference type="Proteomes" id="UP000007797">
    <property type="component" value="Unassembled WGS sequence"/>
</dbReference>
<dbReference type="EMBL" id="GL883008">
    <property type="protein sequence ID" value="EGG23659.1"/>
    <property type="molecule type" value="Genomic_DNA"/>
</dbReference>
<protein>
    <recommendedName>
        <fullName evidence="2">Ubiquitin-like domain-containing protein</fullName>
    </recommendedName>
</protein>
<gene>
    <name evidence="3" type="ORF">DFA_05793</name>
</gene>
<feature type="domain" description="Ubiquitin-like" evidence="2">
    <location>
        <begin position="92"/>
        <end position="160"/>
    </location>
</feature>
<feature type="region of interest" description="Disordered" evidence="1">
    <location>
        <begin position="161"/>
        <end position="184"/>
    </location>
</feature>
<proteinExistence type="predicted"/>
<name>F4PML2_CACFS</name>
<evidence type="ECO:0000256" key="1">
    <source>
        <dbReference type="SAM" id="MobiDB-lite"/>
    </source>
</evidence>
<dbReference type="InterPro" id="IPR029071">
    <property type="entry name" value="Ubiquitin-like_domsf"/>
</dbReference>
<evidence type="ECO:0000313" key="4">
    <source>
        <dbReference type="Proteomes" id="UP000007797"/>
    </source>
</evidence>
<keyword evidence="4" id="KW-1185">Reference proteome</keyword>
<dbReference type="InterPro" id="IPR000626">
    <property type="entry name" value="Ubiquitin-like_dom"/>
</dbReference>
<dbReference type="Pfam" id="PF00240">
    <property type="entry name" value="ubiquitin"/>
    <property type="match status" value="1"/>
</dbReference>
<dbReference type="Gene3D" id="3.10.20.90">
    <property type="entry name" value="Phosphatidylinositol 3-kinase Catalytic Subunit, Chain A, domain 1"/>
    <property type="match status" value="1"/>
</dbReference>
<organism evidence="3 4">
    <name type="scientific">Cavenderia fasciculata</name>
    <name type="common">Slime mold</name>
    <name type="synonym">Dictyostelium fasciculatum</name>
    <dbReference type="NCBI Taxonomy" id="261658"/>
    <lineage>
        <taxon>Eukaryota</taxon>
        <taxon>Amoebozoa</taxon>
        <taxon>Evosea</taxon>
        <taxon>Eumycetozoa</taxon>
        <taxon>Dictyostelia</taxon>
        <taxon>Acytosteliales</taxon>
        <taxon>Cavenderiaceae</taxon>
        <taxon>Cavenderia</taxon>
    </lineage>
</organism>
<evidence type="ECO:0000313" key="3">
    <source>
        <dbReference type="EMBL" id="EGG23659.1"/>
    </source>
</evidence>
<dbReference type="GeneID" id="14875852"/>
<dbReference type="RefSeq" id="XP_004361510.1">
    <property type="nucleotide sequence ID" value="XM_004361453.1"/>
</dbReference>
<reference evidence="4" key="1">
    <citation type="journal article" date="2011" name="Genome Res.">
        <title>Phylogeny-wide analysis of social amoeba genomes highlights ancient origins for complex intercellular communication.</title>
        <authorList>
            <person name="Heidel A.J."/>
            <person name="Lawal H.M."/>
            <person name="Felder M."/>
            <person name="Schilde C."/>
            <person name="Helps N.R."/>
            <person name="Tunggal B."/>
            <person name="Rivero F."/>
            <person name="John U."/>
            <person name="Schleicher M."/>
            <person name="Eichinger L."/>
            <person name="Platzer M."/>
            <person name="Noegel A.A."/>
            <person name="Schaap P."/>
            <person name="Gloeckner G."/>
        </authorList>
    </citation>
    <scope>NUCLEOTIDE SEQUENCE [LARGE SCALE GENOMIC DNA]</scope>
    <source>
        <strain evidence="4">SH3</strain>
    </source>
</reference>
<dbReference type="PROSITE" id="PS50053">
    <property type="entry name" value="UBIQUITIN_2"/>
    <property type="match status" value="1"/>
</dbReference>
<sequence>MGKVTIKTEDKYEKFVIEEIDCGTDSLDVLKSKWVAQHGEKYKDYIAYVSGDKVEDTTQTLKASNIYDEEAVLFVNPSVADGQLVIVICGLGRPLAVVVPPTATVGDLRTAIQDSEGIPPDNQILSFRGARRLDDNAETLKDLEIENLAKIFLRLQLGGGVGSKKDKKEKNKEKGEGKENCQIM</sequence>
<evidence type="ECO:0000259" key="2">
    <source>
        <dbReference type="PROSITE" id="PS50053"/>
    </source>
</evidence>
<dbReference type="KEGG" id="dfa:DFA_05793"/>
<dbReference type="STRING" id="1054147.F4PML2"/>
<accession>F4PML2</accession>
<feature type="compositionally biased region" description="Basic and acidic residues" evidence="1">
    <location>
        <begin position="163"/>
        <end position="184"/>
    </location>
</feature>
<dbReference type="AlphaFoldDB" id="F4PML2"/>
<dbReference type="CDD" id="cd17039">
    <property type="entry name" value="Ubl_ubiquitin_like"/>
    <property type="match status" value="1"/>
</dbReference>
<dbReference type="SUPFAM" id="SSF54236">
    <property type="entry name" value="Ubiquitin-like"/>
    <property type="match status" value="1"/>
</dbReference>
<dbReference type="SMART" id="SM00213">
    <property type="entry name" value="UBQ"/>
    <property type="match status" value="1"/>
</dbReference>